<dbReference type="PANTHER" id="PTHR11405">
    <property type="entry name" value="CARBAMOYLTRANSFERASE FAMILY MEMBER"/>
    <property type="match status" value="1"/>
</dbReference>
<dbReference type="RefSeq" id="WP_072559392.1">
    <property type="nucleotide sequence ID" value="NZ_CP018154.1"/>
</dbReference>
<feature type="binding site" evidence="17">
    <location>
        <position position="895"/>
    </location>
    <ligand>
        <name>Mn(2+)</name>
        <dbReference type="ChEBI" id="CHEBI:29035"/>
        <label>3</label>
    </ligand>
</feature>
<proteinExistence type="inferred from homology"/>
<comment type="catalytic activity">
    <reaction evidence="16 17">
        <text>hydrogencarbonate + L-glutamine + 2 ATP + H2O = carbamoyl phosphate + L-glutamate + 2 ADP + phosphate + 2 H(+)</text>
        <dbReference type="Rhea" id="RHEA:18633"/>
        <dbReference type="ChEBI" id="CHEBI:15377"/>
        <dbReference type="ChEBI" id="CHEBI:15378"/>
        <dbReference type="ChEBI" id="CHEBI:17544"/>
        <dbReference type="ChEBI" id="CHEBI:29985"/>
        <dbReference type="ChEBI" id="CHEBI:30616"/>
        <dbReference type="ChEBI" id="CHEBI:43474"/>
        <dbReference type="ChEBI" id="CHEBI:58228"/>
        <dbReference type="ChEBI" id="CHEBI:58359"/>
        <dbReference type="ChEBI" id="CHEBI:456216"/>
        <dbReference type="EC" id="6.3.5.5"/>
    </reaction>
</comment>
<keyword evidence="21" id="KW-1185">Reference proteome</keyword>
<evidence type="ECO:0000256" key="13">
    <source>
        <dbReference type="ARBA" id="ARBA00022975"/>
    </source>
</evidence>
<feature type="binding site" evidence="17">
    <location>
        <position position="228"/>
    </location>
    <ligand>
        <name>ATP</name>
        <dbReference type="ChEBI" id="CHEBI:30616"/>
        <label>1</label>
    </ligand>
</feature>
<comment type="cofactor">
    <cofactor evidence="1">
        <name>Mn(2+)</name>
        <dbReference type="ChEBI" id="CHEBI:29035"/>
    </cofactor>
</comment>
<feature type="region of interest" description="Allosteric domain" evidence="17">
    <location>
        <begin position="990"/>
        <end position="1129"/>
    </location>
</feature>
<sequence>MPKRTDIKSILIIGAGPIIIGQACEFDYSGTQAVKALKEEGYHIILVNSNPATIMTDPDMADATYVEPITPEVVAKIIEKERPDAVLPTMGGQTALNTALALYEDGTLEKFGVEMIGATAEAIDKAEDREKFRQAMDRIGLENPRAAIAAAPAIKNDQGKIIGYDRPQGVANAMKYLEDIGLPAIIRPAFTMGGTGGGIAYNREEYEHFCRTGIEASPVGQILIDESLLGWKEYEMEVVRDKNDNAIIICSIENVDPMGVHTGDSITVAPALTLTDKEYQIMRTASLNVLREIGVETGGSNVQFAVNPADGRLVVIEMNPRVSRSSALASKATGFPIAKVAAKLAVGYTLDEITNDITGATPAAFEPTIDYVVTKIPRFAFEKFKGSSSNLSTAMKSVGEVMAIGRNFTESFQKALRGLETGLDGLNRVRDLIGADEDNIIAELSKTSPERLLVVAQAMREGFSNEKIHNITSYDPWFLEQIRSIVDAENDIIANGLPNDAVKLRKLKSMGFSDVRLANLAIDSVHVHGGAGRTLADSGGLIGEAIRAMAGATSAAEVRALRHKLGVRPVYKRIDSCAAEFEAITPYMYSTYEAPIFGEAECEAEPSDRKKVVILGGGPNRIGQGIEFDYCCCHACFALNEVGYETIMVNCNPETVSTDYDTSDRLYFEPLTDEDVLELLEVEKSKGELLGVIVQFGGQTPLKLAQALEDAGIPILGTSPDAIDLAEDRERFAALINKLKLKQPENGIARSREEAISVAEKIGYPVLIRPSYVLGGRAMEIVDGTAQLEDYIATAVQVSGNSPVLIDQYLRDAIEVDVDAICDGDDVVVAGVLQHIEEAGVHSGDSACTLPPYSLSDEIIDEIKRQTVMLAKALYVKGLMNIQFAVKDGDVYLIEVNPRASRTVPFVAKAIGAPVAKIAARVMAGEKLADLPKINLDIDYMAVKEAVFPFNRFPGVDPVLSPEMKSTGEVMGIDKKFPMAFAKSQMGAGQKLPQSGTVFISVKDTDKPVILPAAQMLADMGFDIVATGGTATYLQSHHVPSVTRVNKVAEGRPHIVDLIKDGTISLVFNTTEGWQSLRDSKSIRASSMDVAIPSYTTAAASVAAVHAIKAIRTETLEVRSLQDYYNKRK</sequence>
<comment type="catalytic activity">
    <reaction evidence="15 17">
        <text>hydrogencarbonate + NH4(+) + 2 ATP = carbamoyl phosphate + 2 ADP + phosphate + 2 H(+)</text>
        <dbReference type="Rhea" id="RHEA:18029"/>
        <dbReference type="ChEBI" id="CHEBI:15378"/>
        <dbReference type="ChEBI" id="CHEBI:17544"/>
        <dbReference type="ChEBI" id="CHEBI:28938"/>
        <dbReference type="ChEBI" id="CHEBI:30616"/>
        <dbReference type="ChEBI" id="CHEBI:43474"/>
        <dbReference type="ChEBI" id="CHEBI:58228"/>
        <dbReference type="ChEBI" id="CHEBI:456216"/>
        <dbReference type="EC" id="6.3.4.16"/>
    </reaction>
</comment>
<dbReference type="EMBL" id="CP018154">
    <property type="protein sequence ID" value="APG62743.1"/>
    <property type="molecule type" value="Genomic_DNA"/>
</dbReference>
<dbReference type="HAMAP" id="MF_01210_A">
    <property type="entry name" value="CPSase_L_chain_A"/>
    <property type="match status" value="1"/>
</dbReference>
<dbReference type="InterPro" id="IPR058047">
    <property type="entry name" value="CPSase_preATP-grasp"/>
</dbReference>
<dbReference type="HAMAP" id="MF_01210_B">
    <property type="entry name" value="CPSase_L_chain_B"/>
    <property type="match status" value="1"/>
</dbReference>
<feature type="binding site" evidence="17">
    <location>
        <position position="303"/>
    </location>
    <ligand>
        <name>Mn(2+)</name>
        <dbReference type="ChEBI" id="CHEBI:29035"/>
        <label>1</label>
    </ligand>
</feature>
<evidence type="ECO:0000256" key="2">
    <source>
        <dbReference type="ARBA" id="ARBA00004812"/>
    </source>
</evidence>
<feature type="domain" description="ATP-grasp" evidence="18">
    <location>
        <begin position="133"/>
        <end position="346"/>
    </location>
</feature>
<feature type="binding site" evidence="17">
    <location>
        <position position="259"/>
    </location>
    <ligand>
        <name>ATP</name>
        <dbReference type="ChEBI" id="CHEBI:30616"/>
        <label>1</label>
    </ligand>
</feature>
<evidence type="ECO:0000256" key="11">
    <source>
        <dbReference type="ARBA" id="ARBA00022840"/>
    </source>
</evidence>
<feature type="binding site" evidence="17">
    <location>
        <position position="317"/>
    </location>
    <ligand>
        <name>Mg(2+)</name>
        <dbReference type="ChEBI" id="CHEBI:18420"/>
        <label>1</label>
    </ligand>
</feature>
<dbReference type="STRING" id="1913578.LPB140_08020"/>
<feature type="binding site" evidence="17">
    <location>
        <position position="319"/>
    </location>
    <ligand>
        <name>Mn(2+)</name>
        <dbReference type="ChEBI" id="CHEBI:29035"/>
        <label>2</label>
    </ligand>
</feature>
<evidence type="ECO:0000256" key="10">
    <source>
        <dbReference type="ARBA" id="ARBA00022741"/>
    </source>
</evidence>
<name>A0A1L3JCF6_9SPHN</name>
<feature type="binding site" evidence="17">
    <location>
        <position position="226"/>
    </location>
    <ligand>
        <name>ATP</name>
        <dbReference type="ChEBI" id="CHEBI:30616"/>
        <label>1</label>
    </ligand>
</feature>
<dbReference type="GO" id="GO:0046872">
    <property type="term" value="F:metal ion binding"/>
    <property type="evidence" value="ECO:0007669"/>
    <property type="project" value="UniProtKB-KW"/>
</dbReference>
<dbReference type="Gene3D" id="3.30.1490.20">
    <property type="entry name" value="ATP-grasp fold, A domain"/>
    <property type="match status" value="1"/>
</dbReference>
<dbReference type="PANTHER" id="PTHR11405:SF53">
    <property type="entry name" value="CARBAMOYL-PHOSPHATE SYNTHASE [AMMONIA], MITOCHONDRIAL"/>
    <property type="match status" value="1"/>
</dbReference>
<dbReference type="Pfam" id="PF02787">
    <property type="entry name" value="CPSase_L_D3"/>
    <property type="match status" value="1"/>
</dbReference>
<feature type="binding site" evidence="17">
    <location>
        <position position="303"/>
    </location>
    <ligand>
        <name>ATP</name>
        <dbReference type="ChEBI" id="CHEBI:30616"/>
        <label>1</label>
    </ligand>
</feature>
<evidence type="ECO:0000256" key="6">
    <source>
        <dbReference type="ARBA" id="ARBA00022598"/>
    </source>
</evidence>
<evidence type="ECO:0000256" key="15">
    <source>
        <dbReference type="ARBA" id="ARBA00047359"/>
    </source>
</evidence>
<evidence type="ECO:0000256" key="3">
    <source>
        <dbReference type="ARBA" id="ARBA00005077"/>
    </source>
</evidence>
<comment type="pathway">
    <text evidence="3 17">Amino-acid biosynthesis; L-arginine biosynthesis; carbamoyl phosphate from bicarbonate: step 1/1.</text>
</comment>
<feature type="binding site" evidence="17">
    <location>
        <position position="261"/>
    </location>
    <ligand>
        <name>ATP</name>
        <dbReference type="ChEBI" id="CHEBI:30616"/>
        <label>1</label>
    </ligand>
</feature>
<keyword evidence="8" id="KW-0479">Metal-binding</keyword>
<feature type="binding site" evidence="17">
    <location>
        <position position="883"/>
    </location>
    <ligand>
        <name>Mg(2+)</name>
        <dbReference type="ChEBI" id="CHEBI:18420"/>
        <label>3</label>
    </ligand>
</feature>
<feature type="binding site" evidence="17">
    <location>
        <position position="843"/>
    </location>
    <ligand>
        <name>ATP</name>
        <dbReference type="ChEBI" id="CHEBI:30616"/>
        <label>2</label>
    </ligand>
</feature>
<feature type="binding site" evidence="17">
    <location>
        <position position="233"/>
    </location>
    <ligand>
        <name>ATP</name>
        <dbReference type="ChEBI" id="CHEBI:30616"/>
        <label>1</label>
    </ligand>
</feature>
<feature type="binding site" evidence="17">
    <location>
        <position position="260"/>
    </location>
    <ligand>
        <name>ATP</name>
        <dbReference type="ChEBI" id="CHEBI:30616"/>
        <label>1</label>
    </ligand>
</feature>
<feature type="binding site" evidence="17">
    <location>
        <position position="193"/>
    </location>
    <ligand>
        <name>ATP</name>
        <dbReference type="ChEBI" id="CHEBI:30616"/>
        <label>1</label>
    </ligand>
</feature>
<feature type="binding site" evidence="17">
    <location>
        <position position="194"/>
    </location>
    <ligand>
        <name>ATP</name>
        <dbReference type="ChEBI" id="CHEBI:30616"/>
        <label>1</label>
    </ligand>
</feature>
<feature type="binding site" evidence="17">
    <location>
        <position position="810"/>
    </location>
    <ligand>
        <name>ATP</name>
        <dbReference type="ChEBI" id="CHEBI:30616"/>
        <label>2</label>
    </ligand>
</feature>
<evidence type="ECO:0000256" key="16">
    <source>
        <dbReference type="ARBA" id="ARBA00048816"/>
    </source>
</evidence>
<comment type="pathway">
    <text evidence="2 17">Pyrimidine metabolism; UMP biosynthesis via de novo pathway; (S)-dihydroorotate from bicarbonate: step 1/3.</text>
</comment>
<evidence type="ECO:0000256" key="17">
    <source>
        <dbReference type="HAMAP-Rule" id="MF_01210"/>
    </source>
</evidence>
<feature type="binding site" evidence="17">
    <location>
        <position position="317"/>
    </location>
    <ligand>
        <name>Mn(2+)</name>
        <dbReference type="ChEBI" id="CHEBI:29035"/>
        <label>1</label>
    </ligand>
</feature>
<dbReference type="GO" id="GO:0004088">
    <property type="term" value="F:carbamoyl-phosphate synthase (glutamine-hydrolyzing) activity"/>
    <property type="evidence" value="ECO:0007669"/>
    <property type="project" value="UniProtKB-UniRule"/>
</dbReference>
<feature type="region of interest" description="Carboxyphosphate synthetic domain" evidence="17">
    <location>
        <begin position="1"/>
        <end position="420"/>
    </location>
</feature>
<keyword evidence="13 17" id="KW-0665">Pyrimidine biosynthesis</keyword>
<dbReference type="SMART" id="SM01096">
    <property type="entry name" value="CPSase_L_D3"/>
    <property type="match status" value="1"/>
</dbReference>
<evidence type="ECO:0000259" key="18">
    <source>
        <dbReference type="PROSITE" id="PS50975"/>
    </source>
</evidence>
<evidence type="ECO:0000313" key="20">
    <source>
        <dbReference type="EMBL" id="APG62743.1"/>
    </source>
</evidence>
<dbReference type="PRINTS" id="PR00098">
    <property type="entry name" value="CPSASE"/>
</dbReference>
<feature type="binding site" evidence="17">
    <location>
        <position position="883"/>
    </location>
    <ligand>
        <name>Mn(2+)</name>
        <dbReference type="ChEBI" id="CHEBI:29035"/>
        <label>3</label>
    </ligand>
</feature>
<feature type="binding site" evidence="17">
    <location>
        <position position="897"/>
    </location>
    <ligand>
        <name>Mn(2+)</name>
        <dbReference type="ChEBI" id="CHEBI:29035"/>
        <label>4</label>
    </ligand>
</feature>
<comment type="subunit">
    <text evidence="17">Composed of two chains; the small (or glutamine) chain promotes the hydrolysis of glutamine to ammonia, which is used by the large (or ammonia) chain to synthesize carbamoyl phosphate. Tetramer of heterodimers (alpha,beta)4.</text>
</comment>
<evidence type="ECO:0000256" key="4">
    <source>
        <dbReference type="ARBA" id="ARBA00009799"/>
    </source>
</evidence>
<evidence type="ECO:0000256" key="9">
    <source>
        <dbReference type="ARBA" id="ARBA00022737"/>
    </source>
</evidence>
<dbReference type="Gene3D" id="3.30.470.20">
    <property type="entry name" value="ATP-grasp fold, B domain"/>
    <property type="match status" value="2"/>
</dbReference>
<dbReference type="UniPathway" id="UPA00070">
    <property type="reaction ID" value="UER00115"/>
</dbReference>
<comment type="domain">
    <text evidence="17">The large subunit is composed of 2 ATP-grasp domains that are involved in binding the 2 ATP molecules needed for carbamoyl phosphate synthesis. The N-terminal ATP-grasp domain (referred to as the carboxyphosphate synthetic component) catalyzes the ATP-dependent phosphorylation of hydrogencarbonate to carboxyphosphate and the subsequent nucleophilic attack by ammonia to form a carbamate intermediate. The C-terminal ATP-grasp domain (referred to as the carbamoyl phosphate synthetic component) then catalyzes the phosphorylation of carbamate with the second ATP to form the end product carbamoyl phosphate. The reactive and unstable enzyme intermediates are sequentially channeled from one active site to the next through the interior of the protein over a distance of at least 96 A.</text>
</comment>
<feature type="binding site" evidence="17">
    <location>
        <position position="319"/>
    </location>
    <ligand>
        <name>Mg(2+)</name>
        <dbReference type="ChEBI" id="CHEBI:18420"/>
        <label>2</label>
    </ligand>
</feature>
<feature type="binding site" evidence="17">
    <location>
        <position position="317"/>
    </location>
    <ligand>
        <name>ATP</name>
        <dbReference type="ChEBI" id="CHEBI:30616"/>
        <label>1</label>
    </ligand>
</feature>
<feature type="domain" description="MGS-like" evidence="19">
    <location>
        <begin position="990"/>
        <end position="1129"/>
    </location>
</feature>
<feature type="binding site" evidence="17">
    <location>
        <position position="895"/>
    </location>
    <ligand>
        <name>Mg(2+)</name>
        <dbReference type="ChEBI" id="CHEBI:18420"/>
        <label>3</label>
    </ligand>
</feature>
<feature type="binding site" evidence="17">
    <location>
        <position position="317"/>
    </location>
    <ligand>
        <name>Mg(2+)</name>
        <dbReference type="ChEBI" id="CHEBI:18420"/>
        <label>2</label>
    </ligand>
</feature>
<gene>
    <name evidence="17" type="primary">carB</name>
    <name evidence="20" type="ORF">LPB140_08020</name>
</gene>
<evidence type="ECO:0000256" key="8">
    <source>
        <dbReference type="ARBA" id="ARBA00022723"/>
    </source>
</evidence>
<feature type="binding site" evidence="17">
    <location>
        <position position="841"/>
    </location>
    <ligand>
        <name>ATP</name>
        <dbReference type="ChEBI" id="CHEBI:30616"/>
        <label>2</label>
    </ligand>
</feature>
<feature type="binding site" evidence="17">
    <location>
        <position position="303"/>
    </location>
    <ligand>
        <name>Mg(2+)</name>
        <dbReference type="ChEBI" id="CHEBI:18420"/>
        <label>1</label>
    </ligand>
</feature>
<dbReference type="Proteomes" id="UP000242561">
    <property type="component" value="Chromosome"/>
</dbReference>
<dbReference type="Gene3D" id="3.40.50.1380">
    <property type="entry name" value="Methylglyoxal synthase-like domain"/>
    <property type="match status" value="1"/>
</dbReference>
<protein>
    <recommendedName>
        <fullName evidence="17">Carbamoyl phosphate synthase large chain</fullName>
        <ecNumber evidence="17">6.3.4.16</ecNumber>
        <ecNumber evidence="17">6.3.5.5</ecNumber>
    </recommendedName>
    <alternativeName>
        <fullName evidence="17">Carbamoyl phosphate synthetase ammonia chain</fullName>
    </alternativeName>
</protein>
<dbReference type="SMART" id="SM00851">
    <property type="entry name" value="MGS"/>
    <property type="match status" value="1"/>
</dbReference>
<feature type="binding site" evidence="17">
    <location>
        <position position="187"/>
    </location>
    <ligand>
        <name>ATP</name>
        <dbReference type="ChEBI" id="CHEBI:30616"/>
        <label>1</label>
    </ligand>
</feature>
<dbReference type="InterPro" id="IPR006275">
    <property type="entry name" value="CPSase_lsu"/>
</dbReference>
<dbReference type="InterPro" id="IPR005479">
    <property type="entry name" value="CPAse_ATP-bd"/>
</dbReference>
<evidence type="ECO:0000256" key="1">
    <source>
        <dbReference type="ARBA" id="ARBA00001936"/>
    </source>
</evidence>
<keyword evidence="9 17" id="KW-0677">Repeat</keyword>
<dbReference type="SUPFAM" id="SSF52440">
    <property type="entry name" value="PreATP-grasp domain"/>
    <property type="match status" value="2"/>
</dbReference>
<dbReference type="PROSITE" id="PS51257">
    <property type="entry name" value="PROKAR_LIPOPROTEIN"/>
    <property type="match status" value="1"/>
</dbReference>
<dbReference type="FunFam" id="3.40.50.20:FF:000001">
    <property type="entry name" value="Carbamoyl-phosphate synthase large chain"/>
    <property type="match status" value="1"/>
</dbReference>
<dbReference type="Pfam" id="PF25596">
    <property type="entry name" value="CPSase_L_D1"/>
    <property type="match status" value="2"/>
</dbReference>
<dbReference type="InterPro" id="IPR013815">
    <property type="entry name" value="ATP_grasp_subdomain_1"/>
</dbReference>
<dbReference type="NCBIfam" id="TIGR01369">
    <property type="entry name" value="CPSaseII_lrg"/>
    <property type="match status" value="1"/>
</dbReference>
<dbReference type="GO" id="GO:0005737">
    <property type="term" value="C:cytoplasm"/>
    <property type="evidence" value="ECO:0007669"/>
    <property type="project" value="TreeGrafter"/>
</dbReference>
<dbReference type="SUPFAM" id="SSF56059">
    <property type="entry name" value="Glutathione synthetase ATP-binding domain-like"/>
    <property type="match status" value="2"/>
</dbReference>
<dbReference type="InterPro" id="IPR005480">
    <property type="entry name" value="CPSase_lsu_oligo"/>
</dbReference>
<dbReference type="FunFam" id="3.30.470.20:FF:000013">
    <property type="entry name" value="Carbamoyl-phosphate synthase large chain"/>
    <property type="match status" value="1"/>
</dbReference>
<evidence type="ECO:0000256" key="7">
    <source>
        <dbReference type="ARBA" id="ARBA00022605"/>
    </source>
</evidence>
<feature type="binding site" evidence="17">
    <location>
        <position position="895"/>
    </location>
    <ligand>
        <name>Mg(2+)</name>
        <dbReference type="ChEBI" id="CHEBI:18420"/>
        <label>4</label>
    </ligand>
</feature>
<dbReference type="PROSITE" id="PS50975">
    <property type="entry name" value="ATP_GRASP"/>
    <property type="match status" value="2"/>
</dbReference>
<feature type="binding site" evidence="17">
    <location>
        <position position="317"/>
    </location>
    <ligand>
        <name>Mn(2+)</name>
        <dbReference type="ChEBI" id="CHEBI:29035"/>
        <label>2</label>
    </ligand>
</feature>
<dbReference type="FunFam" id="3.30.470.20:FF:000007">
    <property type="entry name" value="Carbamoyl-phosphate synthase large chain"/>
    <property type="match status" value="1"/>
</dbReference>
<keyword evidence="6 17" id="KW-0436">Ligase</keyword>
<feature type="binding site" evidence="17">
    <location>
        <position position="129"/>
    </location>
    <ligand>
        <name>ATP</name>
        <dbReference type="ChEBI" id="CHEBI:30616"/>
        <label>1</label>
    </ligand>
</feature>
<dbReference type="InterPro" id="IPR033937">
    <property type="entry name" value="MGS_CPS_CarB"/>
</dbReference>
<feature type="binding site" evidence="17">
    <location>
        <position position="883"/>
    </location>
    <ligand>
        <name>ATP</name>
        <dbReference type="ChEBI" id="CHEBI:30616"/>
        <label>2</label>
    </ligand>
</feature>
<feature type="binding site" evidence="17">
    <location>
        <position position="895"/>
    </location>
    <ligand>
        <name>Mn(2+)</name>
        <dbReference type="ChEBI" id="CHEBI:29035"/>
        <label>4</label>
    </ligand>
</feature>
<dbReference type="InterPro" id="IPR016185">
    <property type="entry name" value="PreATP-grasp_dom_sf"/>
</dbReference>
<dbReference type="EC" id="6.3.5.5" evidence="17"/>
<dbReference type="PROSITE" id="PS00867">
    <property type="entry name" value="CPSASE_2"/>
    <property type="match status" value="2"/>
</dbReference>
<keyword evidence="7 17" id="KW-0028">Amino-acid biosynthesis</keyword>
<dbReference type="OrthoDB" id="9804197at2"/>
<dbReference type="NCBIfam" id="NF003671">
    <property type="entry name" value="PRK05294.1"/>
    <property type="match status" value="1"/>
</dbReference>
<dbReference type="GO" id="GO:0044205">
    <property type="term" value="P:'de novo' UMP biosynthetic process"/>
    <property type="evidence" value="ECO:0007669"/>
    <property type="project" value="UniProtKB-UniRule"/>
</dbReference>
<reference evidence="20 21" key="1">
    <citation type="submission" date="2016-11" db="EMBL/GenBank/DDBJ databases">
        <title>Sphingorhabdus sp. LPB0140, isolated from marine environment.</title>
        <authorList>
            <person name="Kim E."/>
            <person name="Yi H."/>
        </authorList>
    </citation>
    <scope>NUCLEOTIDE SEQUENCE [LARGE SCALE GENOMIC DNA]</scope>
    <source>
        <strain evidence="20 21">LPB0140</strain>
    </source>
</reference>
<feature type="binding site" evidence="17">
    <location>
        <position position="769"/>
    </location>
    <ligand>
        <name>ATP</name>
        <dbReference type="ChEBI" id="CHEBI:30616"/>
        <label>2</label>
    </ligand>
</feature>
<dbReference type="GO" id="GO:0006526">
    <property type="term" value="P:L-arginine biosynthetic process"/>
    <property type="evidence" value="ECO:0007669"/>
    <property type="project" value="UniProtKB-UniRule"/>
</dbReference>
<evidence type="ECO:0000313" key="21">
    <source>
        <dbReference type="Proteomes" id="UP000242561"/>
    </source>
</evidence>
<comment type="caution">
    <text evidence="17">Lacks conserved residue(s) required for the propagation of feature annotation.</text>
</comment>
<dbReference type="KEGG" id="sphl:LPB140_08020"/>
<evidence type="ECO:0000256" key="14">
    <source>
        <dbReference type="ARBA" id="ARBA00023211"/>
    </source>
</evidence>
<feature type="domain" description="ATP-grasp" evidence="18">
    <location>
        <begin position="733"/>
        <end position="924"/>
    </location>
</feature>
<dbReference type="GO" id="GO:0006541">
    <property type="term" value="P:glutamine metabolic process"/>
    <property type="evidence" value="ECO:0007669"/>
    <property type="project" value="TreeGrafter"/>
</dbReference>
<dbReference type="Gene3D" id="3.40.50.20">
    <property type="match status" value="2"/>
</dbReference>
<dbReference type="Gene3D" id="1.10.1030.10">
    <property type="entry name" value="Carbamoyl-phosphate synthetase, large subunit oligomerisation domain"/>
    <property type="match status" value="1"/>
</dbReference>
<comment type="function">
    <text evidence="17">Large subunit of the glutamine-dependent carbamoyl phosphate synthetase (CPSase). CPSase catalyzes the formation of carbamoyl phosphate from the ammonia moiety of glutamine, carbonate, and phosphate donated by ATP, constituting the first step of 2 biosynthetic pathways, one leading to arginine and/or urea and the other to pyrimidine nucleotides. The large subunit (synthetase) binds the substrates ammonia (free or transferred from glutamine from the small subunit), hydrogencarbonate and ATP and carries out an ATP-coupled ligase reaction, activating hydrogencarbonate by forming carboxy phosphate which reacts with ammonia to form carbamoyl phosphate.</text>
</comment>
<dbReference type="InterPro" id="IPR011607">
    <property type="entry name" value="MGS-like_dom"/>
</dbReference>
<feature type="binding site" evidence="17">
    <location>
        <position position="842"/>
    </location>
    <ligand>
        <name>ATP</name>
        <dbReference type="ChEBI" id="CHEBI:30616"/>
        <label>2</label>
    </ligand>
</feature>
<dbReference type="FunFam" id="3.30.1490.20:FF:000001">
    <property type="entry name" value="Carbamoyl-phosphate synthase large chain"/>
    <property type="match status" value="1"/>
</dbReference>
<feature type="binding site" evidence="17">
    <location>
        <position position="815"/>
    </location>
    <ligand>
        <name>ATP</name>
        <dbReference type="ChEBI" id="CHEBI:30616"/>
        <label>2</label>
    </ligand>
</feature>
<evidence type="ECO:0000256" key="5">
    <source>
        <dbReference type="ARBA" id="ARBA00022571"/>
    </source>
</evidence>
<accession>A0A1L3JCF6</accession>
<feature type="binding site" evidence="17">
    <location>
        <position position="840"/>
    </location>
    <ligand>
        <name>ATP</name>
        <dbReference type="ChEBI" id="CHEBI:30616"/>
        <label>2</label>
    </ligand>
</feature>
<dbReference type="UniPathway" id="UPA00068">
    <property type="reaction ID" value="UER00171"/>
</dbReference>
<dbReference type="InterPro" id="IPR036914">
    <property type="entry name" value="MGS-like_dom_sf"/>
</dbReference>
<dbReference type="FunFam" id="3.40.50.20:FF:000003">
    <property type="entry name" value="Carbamoyl-phosphate synthase large chain"/>
    <property type="match status" value="1"/>
</dbReference>
<dbReference type="SUPFAM" id="SSF48108">
    <property type="entry name" value="Carbamoyl phosphate synthetase, large subunit connection domain"/>
    <property type="match status" value="1"/>
</dbReference>
<feature type="binding site" evidence="17">
    <location>
        <position position="895"/>
    </location>
    <ligand>
        <name>ATP</name>
        <dbReference type="ChEBI" id="CHEBI:30616"/>
        <label>2</label>
    </ligand>
</feature>
<dbReference type="EC" id="6.3.4.16" evidence="17"/>
<keyword evidence="11 17" id="KW-0067">ATP-binding</keyword>
<dbReference type="AlphaFoldDB" id="A0A1L3JCF6"/>
<keyword evidence="12" id="KW-0460">Magnesium</keyword>
<keyword evidence="14" id="KW-0464">Manganese</keyword>
<comment type="similarity">
    <text evidence="4 17">Belongs to the CarB family.</text>
</comment>
<dbReference type="InterPro" id="IPR011761">
    <property type="entry name" value="ATP-grasp"/>
</dbReference>
<feature type="binding site" evidence="17">
    <location>
        <position position="808"/>
    </location>
    <ligand>
        <name>ATP</name>
        <dbReference type="ChEBI" id="CHEBI:30616"/>
        <label>2</label>
    </ligand>
</feature>
<feature type="binding site" evidence="17">
    <location>
        <position position="897"/>
    </location>
    <ligand>
        <name>Mg(2+)</name>
        <dbReference type="ChEBI" id="CHEBI:18420"/>
        <label>4</label>
    </ligand>
</feature>
<dbReference type="Pfam" id="PF02142">
    <property type="entry name" value="MGS"/>
    <property type="match status" value="1"/>
</dbReference>
<organism evidence="20 21">
    <name type="scientific">Sphingorhabdus lutea</name>
    <dbReference type="NCBI Taxonomy" id="1913578"/>
    <lineage>
        <taxon>Bacteria</taxon>
        <taxon>Pseudomonadati</taxon>
        <taxon>Pseudomonadota</taxon>
        <taxon>Alphaproteobacteria</taxon>
        <taxon>Sphingomonadales</taxon>
        <taxon>Sphingomonadaceae</taxon>
        <taxon>Sphingorhabdus</taxon>
    </lineage>
</organism>
<dbReference type="GO" id="GO:0004087">
    <property type="term" value="F:carbamoyl-phosphate synthase (ammonia) activity"/>
    <property type="evidence" value="ECO:0007669"/>
    <property type="project" value="UniProtKB-EC"/>
</dbReference>
<evidence type="ECO:0000259" key="19">
    <source>
        <dbReference type="PROSITE" id="PS51855"/>
    </source>
</evidence>
<dbReference type="InterPro" id="IPR005483">
    <property type="entry name" value="CPSase_dom"/>
</dbReference>
<keyword evidence="5 17" id="KW-0055">Arginine biosynthesis</keyword>
<dbReference type="GO" id="GO:0005524">
    <property type="term" value="F:ATP binding"/>
    <property type="evidence" value="ECO:0007669"/>
    <property type="project" value="UniProtKB-UniRule"/>
</dbReference>
<comment type="cofactor">
    <cofactor evidence="17">
        <name>Mg(2+)</name>
        <dbReference type="ChEBI" id="CHEBI:18420"/>
    </cofactor>
    <cofactor evidence="17">
        <name>Mn(2+)</name>
        <dbReference type="ChEBI" id="CHEBI:29035"/>
    </cofactor>
    <text evidence="17">Binds 4 Mg(2+) or Mn(2+) ions per subunit.</text>
</comment>
<dbReference type="PROSITE" id="PS00866">
    <property type="entry name" value="CPSASE_1"/>
    <property type="match status" value="1"/>
</dbReference>
<dbReference type="Pfam" id="PF02786">
    <property type="entry name" value="CPSase_L_D2"/>
    <property type="match status" value="2"/>
</dbReference>
<keyword evidence="10 17" id="KW-0547">Nucleotide-binding</keyword>
<dbReference type="PROSITE" id="PS51855">
    <property type="entry name" value="MGS"/>
    <property type="match status" value="1"/>
</dbReference>
<dbReference type="SUPFAM" id="SSF52335">
    <property type="entry name" value="Methylglyoxal synthase-like"/>
    <property type="match status" value="1"/>
</dbReference>
<dbReference type="CDD" id="cd01424">
    <property type="entry name" value="MGS_CPS_II"/>
    <property type="match status" value="1"/>
</dbReference>
<dbReference type="InterPro" id="IPR036897">
    <property type="entry name" value="CarbamoylP_synth_lsu_oligo_sf"/>
</dbReference>
<evidence type="ECO:0000256" key="12">
    <source>
        <dbReference type="ARBA" id="ARBA00022842"/>
    </source>
</evidence>